<name>A0A0M3HIU8_ASCLU</name>
<sequence>MIEISIANLSVTFKNVEMLFDMCGMFSLQVVEEEMKTLLSNLPALPAPPPRRLPVIIDVH</sequence>
<reference evidence="2" key="1">
    <citation type="submission" date="2017-02" db="UniProtKB">
        <authorList>
            <consortium name="WormBaseParasite"/>
        </authorList>
    </citation>
    <scope>IDENTIFICATION</scope>
</reference>
<protein>
    <submittedName>
        <fullName evidence="2">Uncharacterized protein</fullName>
    </submittedName>
</protein>
<accession>A0A0M3HIU8</accession>
<dbReference type="AlphaFoldDB" id="A0A0M3HIU8"/>
<evidence type="ECO:0000313" key="1">
    <source>
        <dbReference type="Proteomes" id="UP000036681"/>
    </source>
</evidence>
<evidence type="ECO:0000313" key="2">
    <source>
        <dbReference type="WBParaSite" id="ALUE_0000144301-mRNA-1"/>
    </source>
</evidence>
<organism evidence="1 2">
    <name type="scientific">Ascaris lumbricoides</name>
    <name type="common">Giant roundworm</name>
    <dbReference type="NCBI Taxonomy" id="6252"/>
    <lineage>
        <taxon>Eukaryota</taxon>
        <taxon>Metazoa</taxon>
        <taxon>Ecdysozoa</taxon>
        <taxon>Nematoda</taxon>
        <taxon>Chromadorea</taxon>
        <taxon>Rhabditida</taxon>
        <taxon>Spirurina</taxon>
        <taxon>Ascaridomorpha</taxon>
        <taxon>Ascaridoidea</taxon>
        <taxon>Ascarididae</taxon>
        <taxon>Ascaris</taxon>
    </lineage>
</organism>
<keyword evidence="1" id="KW-1185">Reference proteome</keyword>
<dbReference type="WBParaSite" id="ALUE_0000144301-mRNA-1">
    <property type="protein sequence ID" value="ALUE_0000144301-mRNA-1"/>
    <property type="gene ID" value="ALUE_0000144301"/>
</dbReference>
<proteinExistence type="predicted"/>
<dbReference type="Proteomes" id="UP000036681">
    <property type="component" value="Unplaced"/>
</dbReference>